<dbReference type="Gene3D" id="3.30.40.10">
    <property type="entry name" value="Zinc/RING finger domain, C3HC4 (zinc finger)"/>
    <property type="match status" value="1"/>
</dbReference>
<dbReference type="Pfam" id="PF17979">
    <property type="entry name" value="zf-CRD"/>
    <property type="match status" value="1"/>
</dbReference>
<feature type="domain" description="RING-type" evidence="8">
    <location>
        <begin position="81"/>
        <end position="121"/>
    </location>
</feature>
<keyword evidence="10" id="KW-1185">Reference proteome</keyword>
<keyword evidence="6" id="KW-0479">Metal-binding</keyword>
<dbReference type="OrthoDB" id="1305878at2759"/>
<accession>A0A0C2X1A3</accession>
<evidence type="ECO:0000256" key="2">
    <source>
        <dbReference type="ARBA" id="ARBA00022679"/>
    </source>
</evidence>
<keyword evidence="3" id="KW-0833">Ubl conjugation pathway</keyword>
<evidence type="ECO:0000259" key="8">
    <source>
        <dbReference type="PROSITE" id="PS50089"/>
    </source>
</evidence>
<feature type="region of interest" description="Disordered" evidence="7">
    <location>
        <begin position="17"/>
        <end position="59"/>
    </location>
</feature>
<feature type="compositionally biased region" description="Polar residues" evidence="7">
    <location>
        <begin position="446"/>
        <end position="478"/>
    </location>
</feature>
<dbReference type="InterPro" id="IPR040909">
    <property type="entry name" value="CHFR_Znf-CRD"/>
</dbReference>
<organism evidence="9 10">
    <name type="scientific">Amanita muscaria (strain Koide BX008)</name>
    <dbReference type="NCBI Taxonomy" id="946122"/>
    <lineage>
        <taxon>Eukaryota</taxon>
        <taxon>Fungi</taxon>
        <taxon>Dikarya</taxon>
        <taxon>Basidiomycota</taxon>
        <taxon>Agaricomycotina</taxon>
        <taxon>Agaricomycetes</taxon>
        <taxon>Agaricomycetidae</taxon>
        <taxon>Agaricales</taxon>
        <taxon>Pluteineae</taxon>
        <taxon>Amanitaceae</taxon>
        <taxon>Amanita</taxon>
    </lineage>
</organism>
<evidence type="ECO:0000313" key="9">
    <source>
        <dbReference type="EMBL" id="KIL67897.1"/>
    </source>
</evidence>
<dbReference type="AlphaFoldDB" id="A0A0C2X1A3"/>
<feature type="compositionally biased region" description="Polar residues" evidence="7">
    <location>
        <begin position="17"/>
        <end position="36"/>
    </location>
</feature>
<dbReference type="InterPro" id="IPR052256">
    <property type="entry name" value="E3_ubiquitin-ligase_CHFR"/>
</dbReference>
<evidence type="ECO:0000256" key="4">
    <source>
        <dbReference type="ARBA" id="ARBA00023242"/>
    </source>
</evidence>
<dbReference type="GO" id="GO:0008270">
    <property type="term" value="F:zinc ion binding"/>
    <property type="evidence" value="ECO:0007669"/>
    <property type="project" value="UniProtKB-KW"/>
</dbReference>
<dbReference type="InterPro" id="IPR013083">
    <property type="entry name" value="Znf_RING/FYVE/PHD"/>
</dbReference>
<evidence type="ECO:0000256" key="1">
    <source>
        <dbReference type="ARBA" id="ARBA00004123"/>
    </source>
</evidence>
<keyword evidence="6" id="KW-0862">Zinc</keyword>
<feature type="region of interest" description="Disordered" evidence="7">
    <location>
        <begin position="492"/>
        <end position="516"/>
    </location>
</feature>
<proteinExistence type="predicted"/>
<evidence type="ECO:0000256" key="3">
    <source>
        <dbReference type="ARBA" id="ARBA00022786"/>
    </source>
</evidence>
<feature type="region of interest" description="Disordered" evidence="7">
    <location>
        <begin position="446"/>
        <end position="479"/>
    </location>
</feature>
<dbReference type="InParanoid" id="A0A0C2X1A3"/>
<dbReference type="GO" id="GO:0016567">
    <property type="term" value="P:protein ubiquitination"/>
    <property type="evidence" value="ECO:0007669"/>
    <property type="project" value="TreeGrafter"/>
</dbReference>
<dbReference type="PROSITE" id="PS50089">
    <property type="entry name" value="ZF_RING_2"/>
    <property type="match status" value="1"/>
</dbReference>
<dbReference type="GO" id="GO:0005634">
    <property type="term" value="C:nucleus"/>
    <property type="evidence" value="ECO:0007669"/>
    <property type="project" value="UniProtKB-SubCell"/>
</dbReference>
<dbReference type="HOGENOM" id="CLU_015200_0_0_1"/>
<keyword evidence="4" id="KW-0539">Nucleus</keyword>
<dbReference type="Pfam" id="PF13923">
    <property type="entry name" value="zf-C3HC4_2"/>
    <property type="match status" value="1"/>
</dbReference>
<dbReference type="GO" id="GO:0006511">
    <property type="term" value="P:ubiquitin-dependent protein catabolic process"/>
    <property type="evidence" value="ECO:0007669"/>
    <property type="project" value="TreeGrafter"/>
</dbReference>
<keyword evidence="6" id="KW-0863">Zinc-finger</keyword>
<dbReference type="EMBL" id="KN818230">
    <property type="protein sequence ID" value="KIL67897.1"/>
    <property type="molecule type" value="Genomic_DNA"/>
</dbReference>
<dbReference type="Proteomes" id="UP000054549">
    <property type="component" value="Unassembled WGS sequence"/>
</dbReference>
<feature type="compositionally biased region" description="Basic and acidic residues" evidence="7">
    <location>
        <begin position="44"/>
        <end position="59"/>
    </location>
</feature>
<evidence type="ECO:0000256" key="6">
    <source>
        <dbReference type="PROSITE-ProRule" id="PRU00175"/>
    </source>
</evidence>
<keyword evidence="5" id="KW-0131">Cell cycle</keyword>
<protein>
    <recommendedName>
        <fullName evidence="8">RING-type domain-containing protein</fullName>
    </recommendedName>
</protein>
<dbReference type="STRING" id="946122.A0A0C2X1A3"/>
<name>A0A0C2X1A3_AMAMK</name>
<evidence type="ECO:0000256" key="5">
    <source>
        <dbReference type="ARBA" id="ARBA00023306"/>
    </source>
</evidence>
<sequence>MTEETLSLSSMVMDINSSGAYSPRATNLKRSASPSCESELASEGSRKRLKEESPGRVEDASCGSPIVNCNLVEELSAELQCGCCSELVYRPVLVTPCQHFFCGSCCSLWIRNGGTNCPACRGVSDNVSPFRPLQVMLDALLRAAPHKARSERERKQADEIYTGQTLRIPKPREASPGPDLNQSVDLARPCPYCNDNSTGYRCPQPIPDPAADPSHAWHLENGSPPGHAHCGNCENLLALRAPTTSKCDLCQVSFCGINVQGRCMATPLASQHPHNLSDIGDLIQSSEVYECFDGNTVEVEIMFDYLTAQRLTPRHIYREIITHIQAQPRGFHPLIELELFSDVHGVASGIDPDPASPRNRICRMCAAEVLLYGLKDWWIRERQKGFLEENVLSRKDCPEGSACTQQKLLAHAKEFNHIIPSKSGEASQPEEVSNEANTILSGTANTMTSSSISSVPQGPEHQSLSNSQPMPSDANNPTLFVVDVNPTEVAIPSGPPMLDPLDNEPQFGGNMTESFM</sequence>
<dbReference type="GO" id="GO:0004842">
    <property type="term" value="F:ubiquitin-protein transferase activity"/>
    <property type="evidence" value="ECO:0007669"/>
    <property type="project" value="TreeGrafter"/>
</dbReference>
<comment type="subcellular location">
    <subcellularLocation>
        <location evidence="1">Nucleus</location>
    </subcellularLocation>
</comment>
<gene>
    <name evidence="9" type="ORF">M378DRAFT_177137</name>
</gene>
<dbReference type="SUPFAM" id="SSF57850">
    <property type="entry name" value="RING/U-box"/>
    <property type="match status" value="1"/>
</dbReference>
<evidence type="ECO:0000313" key="10">
    <source>
        <dbReference type="Proteomes" id="UP000054549"/>
    </source>
</evidence>
<dbReference type="PANTHER" id="PTHR16079">
    <property type="entry name" value="UBIQUITIN LIGASE PROTEIN CHFR"/>
    <property type="match status" value="1"/>
</dbReference>
<keyword evidence="2" id="KW-0808">Transferase</keyword>
<reference evidence="9 10" key="1">
    <citation type="submission" date="2014-04" db="EMBL/GenBank/DDBJ databases">
        <title>Evolutionary Origins and Diversification of the Mycorrhizal Mutualists.</title>
        <authorList>
            <consortium name="DOE Joint Genome Institute"/>
            <consortium name="Mycorrhizal Genomics Consortium"/>
            <person name="Kohler A."/>
            <person name="Kuo A."/>
            <person name="Nagy L.G."/>
            <person name="Floudas D."/>
            <person name="Copeland A."/>
            <person name="Barry K.W."/>
            <person name="Cichocki N."/>
            <person name="Veneault-Fourrey C."/>
            <person name="LaButti K."/>
            <person name="Lindquist E.A."/>
            <person name="Lipzen A."/>
            <person name="Lundell T."/>
            <person name="Morin E."/>
            <person name="Murat C."/>
            <person name="Riley R."/>
            <person name="Ohm R."/>
            <person name="Sun H."/>
            <person name="Tunlid A."/>
            <person name="Henrissat B."/>
            <person name="Grigoriev I.V."/>
            <person name="Hibbett D.S."/>
            <person name="Martin F."/>
        </authorList>
    </citation>
    <scope>NUCLEOTIDE SEQUENCE [LARGE SCALE GENOMIC DNA]</scope>
    <source>
        <strain evidence="9 10">Koide BX008</strain>
    </source>
</reference>
<evidence type="ECO:0000256" key="7">
    <source>
        <dbReference type="SAM" id="MobiDB-lite"/>
    </source>
</evidence>
<dbReference type="PANTHER" id="PTHR16079:SF4">
    <property type="entry name" value="E3 UBIQUITIN-PROTEIN LIGASE CHFR"/>
    <property type="match status" value="1"/>
</dbReference>
<dbReference type="InterPro" id="IPR001841">
    <property type="entry name" value="Znf_RING"/>
</dbReference>